<dbReference type="Proteomes" id="UP000031130">
    <property type="component" value="Chromosome"/>
</dbReference>
<organism evidence="2 3">
    <name type="scientific">Campylobacter lari NCTC 11845</name>
    <dbReference type="NCBI Taxonomy" id="1388749"/>
    <lineage>
        <taxon>Bacteria</taxon>
        <taxon>Pseudomonadati</taxon>
        <taxon>Campylobacterota</taxon>
        <taxon>Epsilonproteobacteria</taxon>
        <taxon>Campylobacterales</taxon>
        <taxon>Campylobacteraceae</taxon>
        <taxon>Campylobacter</taxon>
    </lineage>
</organism>
<dbReference type="KEGG" id="cln:UPTC3659_0183"/>
<dbReference type="EMBL" id="CP007775">
    <property type="protein sequence ID" value="AJD01069.1"/>
    <property type="molecule type" value="Genomic_DNA"/>
</dbReference>
<reference evidence="2 3" key="1">
    <citation type="journal article" date="2014" name="Genome Biol. Evol.">
        <title>Comparative Genomics of the Campylobacter lari Group.</title>
        <authorList>
            <person name="Miller W.G."/>
            <person name="Yee E."/>
            <person name="Chapman M.H."/>
            <person name="Smith T.P."/>
            <person name="Bono J.L."/>
            <person name="Huynh S."/>
            <person name="Parker C.T."/>
            <person name="Vandamme P."/>
            <person name="Luong K."/>
            <person name="Korlach J."/>
        </authorList>
    </citation>
    <scope>NUCLEOTIDE SEQUENCE [LARGE SCALE GENOMIC DNA]</scope>
    <source>
        <strain evidence="3">RM3659</strain>
    </source>
</reference>
<accession>A0A0A8HT14</accession>
<dbReference type="Pfam" id="PF01973">
    <property type="entry name" value="MptE-like"/>
    <property type="match status" value="1"/>
</dbReference>
<dbReference type="AlphaFoldDB" id="A0A0A8HT14"/>
<name>A0A0A8HT14_CAMLA</name>
<evidence type="ECO:0000313" key="3">
    <source>
        <dbReference type="Proteomes" id="UP000031130"/>
    </source>
</evidence>
<feature type="domain" description="6-hydroxymethylpterin diphosphokinase MptE-like" evidence="1">
    <location>
        <begin position="206"/>
        <end position="380"/>
    </location>
</feature>
<dbReference type="OrthoDB" id="8867611at2"/>
<dbReference type="RefSeq" id="WP_052243230.1">
    <property type="nucleotide sequence ID" value="NZ_CP007775.1"/>
</dbReference>
<dbReference type="PANTHER" id="PTHR41786:SF1">
    <property type="entry name" value="6-HYDROXYMETHYLPTERIN DIPHOSPHOKINASE MPTE-LIKE DOMAIN-CONTAINING PROTEIN"/>
    <property type="match status" value="1"/>
</dbReference>
<dbReference type="HOGENOM" id="CLU_026503_1_0_7"/>
<dbReference type="PANTHER" id="PTHR41786">
    <property type="entry name" value="MOTILITY ACCESSORY FACTOR MAF"/>
    <property type="match status" value="1"/>
</dbReference>
<evidence type="ECO:0000259" key="1">
    <source>
        <dbReference type="Pfam" id="PF01973"/>
    </source>
</evidence>
<dbReference type="InterPro" id="IPR002826">
    <property type="entry name" value="MptE-like"/>
</dbReference>
<proteinExistence type="predicted"/>
<sequence>MNELFLKNTQALFEKDQPLALKLREFKECEQFELFQGSNDNLDINILDKKRKEFIYKNPLKELDESLKLFNGEYLRYPVLFFYGLGNGILYKALLSNPIRNHLIIFEEELEIIYLVFHYLDLSEEIRNEKVVLFYTPNTSFVQIDTLMAYQSIKNYYKTYNLFTHSNFYTNYKNIHHINSLILRSIQANYLKAGNSPADSLQGITQLLHNLPYQLANPSLKDLLKQRKDKIENAIIVSTGPSLMKQLPLLKEYANKASIFCADSAYPILAKHNIKPDYVLSLERIEKTSEFFNNDFKEFDKDILFILTSVIHPNTIKYLKNNDRKFMLVHRSLAFAKKIQIDKYGYIEYALSVANMAYDLAIKLGHKNIILIGQDLAYDENGKSHPKEYHYFKEDFEGNRKQGLFITAYGGNAKVETNQFWILFKESFEQAIATNSSINTYNATEGGARIEGSIEKPFKEVCEELLINDIKKPLKKIYAKNNNIGKDLKKAARKIQSILYKDQQNLKTLRKNLEKIEKLQKKPMQKSIYQFIDKFSLLENKLKSNGSYELFHHLLYHHNLKKNEIFVKNPTNQEEINQQNIELLAHYKETINMLIHILEVFEFNVKNSSCELFQLAKD</sequence>
<gene>
    <name evidence="2" type="primary">maf3</name>
    <name evidence="2" type="ORF">UPTC3659_0183</name>
</gene>
<protein>
    <submittedName>
        <fullName evidence="2">Motility accessory factor</fullName>
    </submittedName>
</protein>
<evidence type="ECO:0000313" key="2">
    <source>
        <dbReference type="EMBL" id="AJD01069.1"/>
    </source>
</evidence>